<organism evidence="2 3">
    <name type="scientific">Ranatra chinensis</name>
    <dbReference type="NCBI Taxonomy" id="642074"/>
    <lineage>
        <taxon>Eukaryota</taxon>
        <taxon>Metazoa</taxon>
        <taxon>Ecdysozoa</taxon>
        <taxon>Arthropoda</taxon>
        <taxon>Hexapoda</taxon>
        <taxon>Insecta</taxon>
        <taxon>Pterygota</taxon>
        <taxon>Neoptera</taxon>
        <taxon>Paraneoptera</taxon>
        <taxon>Hemiptera</taxon>
        <taxon>Heteroptera</taxon>
        <taxon>Panheteroptera</taxon>
        <taxon>Nepomorpha</taxon>
        <taxon>Nepidae</taxon>
        <taxon>Ranatrinae</taxon>
        <taxon>Ranatra</taxon>
    </lineage>
</organism>
<feature type="compositionally biased region" description="Low complexity" evidence="1">
    <location>
        <begin position="356"/>
        <end position="366"/>
    </location>
</feature>
<evidence type="ECO:0000256" key="1">
    <source>
        <dbReference type="SAM" id="MobiDB-lite"/>
    </source>
</evidence>
<dbReference type="Proteomes" id="UP001558652">
    <property type="component" value="Unassembled WGS sequence"/>
</dbReference>
<sequence>MNSRRNHHLGVGSGLPETLQVSFDEMTTLDPLNPTYERIRMVQTQLRKAIQNHHRDLLAQLKKEFDCTTFDAKSISSCNKSLAKFLIWPDTPKHIPVYKPSQNTNSLPPGRGCETKKIATWKPRKDSVNNDNQNGITVVNRKLEIDKKIILDNSNKVKIVLNKNEESTLLLRSKRMQSVLKSRRTNEASKLTDLCSPQSSDNESNRSLKHFHKKASPTSSLESLESDDVECAEIIPLKTPLKSTSQTTARNGHVRLEAKLIAKNNKLQSCLPNSYAKRYLRNDSEFNKDKKGRFEGTVSPTKIEPCSPMEFIGVNWGLGSIPGGSIVHVIAEDGDKPKLVLTNKLGTRDDRPRPPLSSNSEELPPNWISMGDTGQDIFLGYLGLVSKAQFDVLKRKRCERKRRSVAGQSSLYSDYFQPPTPKRTYGPRKAVATGTTTVTTPSTSQQVVVEVAAELEDEDEKPIKTEQNCSICHTNVGTLESCHSCSDSYHAKCLALQPPSDGCPTCRAPPASIKNIVGANSASSASSTELIKRYLTASSDNSKKCGTVDDANTSDLMPVIKEEGEEDGGGTM</sequence>
<keyword evidence="3" id="KW-1185">Reference proteome</keyword>
<dbReference type="Gene3D" id="3.30.40.10">
    <property type="entry name" value="Zinc/RING finger domain, C3HC4 (zinc finger)"/>
    <property type="match status" value="1"/>
</dbReference>
<name>A0ABD0YTV3_9HEMI</name>
<dbReference type="InterPro" id="IPR013083">
    <property type="entry name" value="Znf_RING/FYVE/PHD"/>
</dbReference>
<protein>
    <submittedName>
        <fullName evidence="2">Uncharacterized protein</fullName>
    </submittedName>
</protein>
<dbReference type="EMBL" id="JBFDAA010000013">
    <property type="protein sequence ID" value="KAL1122624.1"/>
    <property type="molecule type" value="Genomic_DNA"/>
</dbReference>
<reference evidence="2 3" key="1">
    <citation type="submission" date="2024-07" db="EMBL/GenBank/DDBJ databases">
        <title>Chromosome-level genome assembly of the water stick insect Ranatra chinensis (Heteroptera: Nepidae).</title>
        <authorList>
            <person name="Liu X."/>
        </authorList>
    </citation>
    <scope>NUCLEOTIDE SEQUENCE [LARGE SCALE GENOMIC DNA]</scope>
    <source>
        <strain evidence="2">Cailab_2021Rc</strain>
        <tissue evidence="2">Muscle</tissue>
    </source>
</reference>
<dbReference type="SUPFAM" id="SSF57850">
    <property type="entry name" value="RING/U-box"/>
    <property type="match status" value="1"/>
</dbReference>
<evidence type="ECO:0000313" key="3">
    <source>
        <dbReference type="Proteomes" id="UP001558652"/>
    </source>
</evidence>
<evidence type="ECO:0000313" key="2">
    <source>
        <dbReference type="EMBL" id="KAL1122624.1"/>
    </source>
</evidence>
<dbReference type="AlphaFoldDB" id="A0ABD0YTV3"/>
<gene>
    <name evidence="2" type="ORF">AAG570_002951</name>
</gene>
<comment type="caution">
    <text evidence="2">The sequence shown here is derived from an EMBL/GenBank/DDBJ whole genome shotgun (WGS) entry which is preliminary data.</text>
</comment>
<proteinExistence type="predicted"/>
<feature type="region of interest" description="Disordered" evidence="1">
    <location>
        <begin position="181"/>
        <end position="224"/>
    </location>
</feature>
<dbReference type="CDD" id="cd16448">
    <property type="entry name" value="RING-H2"/>
    <property type="match status" value="1"/>
</dbReference>
<accession>A0ABD0YTV3</accession>
<feature type="region of interest" description="Disordered" evidence="1">
    <location>
        <begin position="344"/>
        <end position="367"/>
    </location>
</feature>